<dbReference type="PANTHER" id="PTHR43477">
    <property type="entry name" value="DIHYDROANTICAPSIN 7-DEHYDROGENASE"/>
    <property type="match status" value="1"/>
</dbReference>
<dbReference type="NCBIfam" id="NF004201">
    <property type="entry name" value="PRK05653.2-1"/>
    <property type="match status" value="1"/>
</dbReference>
<reference evidence="4 5" key="1">
    <citation type="journal article" date="2002" name="DNA Res.">
        <title>Complete genome structure of the thermophilic cyanobacterium Thermosynechococcus elongatus BP-1.</title>
        <authorList>
            <person name="Nakamura Y."/>
            <person name="Kaneko T."/>
            <person name="Sato S."/>
            <person name="Ikeuchi M."/>
            <person name="Katoh H."/>
            <person name="Sasamoto S."/>
            <person name="Watanabe A."/>
            <person name="Iriguchi M."/>
            <person name="Kawashima K."/>
            <person name="Kimura T."/>
            <person name="Kishida Y."/>
            <person name="Kiyokawa C."/>
            <person name="Kohara M."/>
            <person name="Matsumoto M."/>
            <person name="Matsuno A."/>
            <person name="Nakazaki N."/>
            <person name="Shimpo S."/>
            <person name="Sugimoto M."/>
            <person name="Takeuchi C."/>
            <person name="Yamada M."/>
            <person name="Tabata S."/>
        </authorList>
    </citation>
    <scope>NUCLEOTIDE SEQUENCE [LARGE SCALE GENOMIC DNA]</scope>
    <source>
        <strain evidence="5">IAM M-273 / NIES-2133 / BP-1</strain>
    </source>
</reference>
<dbReference type="InterPro" id="IPR020904">
    <property type="entry name" value="Sc_DH/Rdtase_CS"/>
</dbReference>
<dbReference type="PRINTS" id="PR00080">
    <property type="entry name" value="SDRFAMILY"/>
</dbReference>
<dbReference type="AlphaFoldDB" id="Q8DKC8"/>
<dbReference type="RefSeq" id="WP_011056775.1">
    <property type="nucleotide sequence ID" value="NC_004113.1"/>
</dbReference>
<protein>
    <submittedName>
        <fullName evidence="4">Short-chain dehydrogenase/reductase family</fullName>
    </submittedName>
</protein>
<evidence type="ECO:0000313" key="5">
    <source>
        <dbReference type="Proteomes" id="UP000000440"/>
    </source>
</evidence>
<dbReference type="Proteomes" id="UP000000440">
    <property type="component" value="Chromosome"/>
</dbReference>
<name>Q8DKC8_THEVB</name>
<evidence type="ECO:0000313" key="4">
    <source>
        <dbReference type="EMBL" id="BAC08483.1"/>
    </source>
</evidence>
<dbReference type="GO" id="GO:0016491">
    <property type="term" value="F:oxidoreductase activity"/>
    <property type="evidence" value="ECO:0007669"/>
    <property type="project" value="UniProtKB-KW"/>
</dbReference>
<organism evidence="4 5">
    <name type="scientific">Thermosynechococcus vestitus (strain NIES-2133 / IAM M-273 / BP-1)</name>
    <dbReference type="NCBI Taxonomy" id="197221"/>
    <lineage>
        <taxon>Bacteria</taxon>
        <taxon>Bacillati</taxon>
        <taxon>Cyanobacteriota</taxon>
        <taxon>Cyanophyceae</taxon>
        <taxon>Acaryochloridales</taxon>
        <taxon>Thermosynechococcaceae</taxon>
        <taxon>Thermosynechococcus</taxon>
    </lineage>
</organism>
<evidence type="ECO:0000256" key="2">
    <source>
        <dbReference type="ARBA" id="ARBA00023002"/>
    </source>
</evidence>
<keyword evidence="5" id="KW-1185">Reference proteome</keyword>
<dbReference type="InterPro" id="IPR051122">
    <property type="entry name" value="SDR_DHRS6-like"/>
</dbReference>
<dbReference type="PRINTS" id="PR00081">
    <property type="entry name" value="GDHRDH"/>
</dbReference>
<dbReference type="EnsemblBacteria" id="BAC08483">
    <property type="protein sequence ID" value="BAC08483"/>
    <property type="gene ID" value="BAC08483"/>
</dbReference>
<comment type="similarity">
    <text evidence="1 3">Belongs to the short-chain dehydrogenases/reductases (SDR) family.</text>
</comment>
<dbReference type="SMR" id="Q8DKC8"/>
<proteinExistence type="inferred from homology"/>
<dbReference type="PROSITE" id="PS00061">
    <property type="entry name" value="ADH_SHORT"/>
    <property type="match status" value="1"/>
</dbReference>
<dbReference type="STRING" id="197221.gene:10747523"/>
<dbReference type="KEGG" id="tel:tll0931"/>
<dbReference type="PANTHER" id="PTHR43477:SF1">
    <property type="entry name" value="DIHYDROANTICAPSIN 7-DEHYDROGENASE"/>
    <property type="match status" value="1"/>
</dbReference>
<accession>Q8DKC8</accession>
<evidence type="ECO:0000256" key="3">
    <source>
        <dbReference type="RuleBase" id="RU000363"/>
    </source>
</evidence>
<gene>
    <name evidence="4" type="ordered locus">tll0931</name>
</gene>
<dbReference type="Pfam" id="PF00106">
    <property type="entry name" value="adh_short"/>
    <property type="match status" value="1"/>
</dbReference>
<sequence>MTGFPSGFQHRAVLVTGGTGGLGQGVVPVLLSHGYTLTIPYIDGTARVALEKQLAAAELANVRFVAADLNNESEVAALVERMPQLDAVVHLVGGFSMGATAQFALSDWQQSFRLNVETTFLVCKHALKRMQAQQYGRIVTIGSRGAVEPAAELAAYCAAKAAVVAFTRAIAAETKGKNITANVILPSIIDTPANRAAMGEAQAAHWVSPAAIAELIAYLISEGAAAISGAVIPIYGNA</sequence>
<dbReference type="InterPro" id="IPR036291">
    <property type="entry name" value="NAD(P)-bd_dom_sf"/>
</dbReference>
<dbReference type="eggNOG" id="COG1028">
    <property type="taxonomic scope" value="Bacteria"/>
</dbReference>
<keyword evidence="2" id="KW-0560">Oxidoreductase</keyword>
<dbReference type="Gene3D" id="3.40.50.720">
    <property type="entry name" value="NAD(P)-binding Rossmann-like Domain"/>
    <property type="match status" value="1"/>
</dbReference>
<dbReference type="InterPro" id="IPR002347">
    <property type="entry name" value="SDR_fam"/>
</dbReference>
<evidence type="ECO:0000256" key="1">
    <source>
        <dbReference type="ARBA" id="ARBA00006484"/>
    </source>
</evidence>
<dbReference type="EMBL" id="BA000039">
    <property type="protein sequence ID" value="BAC08483.1"/>
    <property type="molecule type" value="Genomic_DNA"/>
</dbReference>
<dbReference type="SUPFAM" id="SSF51735">
    <property type="entry name" value="NAD(P)-binding Rossmann-fold domains"/>
    <property type="match status" value="1"/>
</dbReference>
<dbReference type="PATRIC" id="fig|197221.4.peg.979"/>